<keyword evidence="4" id="KW-0408">Iron</keyword>
<dbReference type="Gene3D" id="1.10.630.10">
    <property type="entry name" value="Cytochrome P450"/>
    <property type="match status" value="1"/>
</dbReference>
<dbReference type="PANTHER" id="PTHR24305:SF166">
    <property type="entry name" value="CYTOCHROME P450 12A4, MITOCHONDRIAL-RELATED"/>
    <property type="match status" value="1"/>
</dbReference>
<reference evidence="8 9" key="1">
    <citation type="submission" date="2017-12" db="EMBL/GenBank/DDBJ databases">
        <title>Genome sequence of the mycotoxigenic crop pathogen Fusarium proliferatum, strain ITEM 2341 from Date Palm.</title>
        <authorList>
            <person name="Almiman B.F."/>
            <person name="Shittu T.A."/>
            <person name="Muthumeenakshi S."/>
            <person name="Baroncelli R."/>
            <person name="Sreenivasaprasada S."/>
        </authorList>
    </citation>
    <scope>NUCLEOTIDE SEQUENCE [LARGE SCALE GENOMIC DNA]</scope>
    <source>
        <strain evidence="8 9">ITEM 2341</strain>
    </source>
</reference>
<dbReference type="InterPro" id="IPR036396">
    <property type="entry name" value="Cyt_P450_sf"/>
</dbReference>
<feature type="domain" description="Xylanolytic transcriptional activator regulatory" evidence="7">
    <location>
        <begin position="693"/>
        <end position="846"/>
    </location>
</feature>
<dbReference type="GO" id="GO:0006351">
    <property type="term" value="P:DNA-templated transcription"/>
    <property type="evidence" value="ECO:0007669"/>
    <property type="project" value="InterPro"/>
</dbReference>
<keyword evidence="5" id="KW-0539">Nucleus</keyword>
<dbReference type="Pfam" id="PF04082">
    <property type="entry name" value="Fungal_trans"/>
    <property type="match status" value="1"/>
</dbReference>
<keyword evidence="2" id="KW-0349">Heme</keyword>
<dbReference type="GO" id="GO:0020037">
    <property type="term" value="F:heme binding"/>
    <property type="evidence" value="ECO:0007669"/>
    <property type="project" value="InterPro"/>
</dbReference>
<dbReference type="InterPro" id="IPR007219">
    <property type="entry name" value="XnlR_reg_dom"/>
</dbReference>
<sequence length="852" mass="96712">MGLCLRVLLLQNYLRLKHIPGPFWATVTEFWLMRKIWKGESWMDIELRLHEEYGDVVRWGPRNVLFSDPAVIPIIYGTHNVFSKVINGHLKFPFRRSFSLLIFLSLQAKSYDPATTMVDGKILESFTTTRDERRVRAIKRHINSAFTPSAMTQYESHVDESIRMVNTRISEHAPKINLVRWMELFAFDTMVRIAFSDGNFTEDNVHHTIEGVKQRFEHWVQWYAVPNLEKLLFKNPFIRGRTTPSLLTERAIKVVEDRDTMGGVGSHADLLESYMRANHKDPETFDRGTVVGMVMSTIHAGAETVASTLLDTVRCLLENPACMVTLKKELEDANLESPPTSLSVAKLPYLEAALKESMRINSVNVAPMEREVPAGGAHIGGVYIPGGTAVSINTRGMASREDVWGPQPNQYRPERWLDADAALRGKMERAFPGFGYVPRRQKARLVTFAKPSKELSNAATVSCGTSAFTIKTDTQENRAKRLARDVAYTLRSEASAEPVVDVTALSEVFETQVPSDFFCNSLDVLDASDFNSNLDWLFDILPGEESTDLLASFGDRDYGFASIASGEATRVQSPRPGQTVDRNFAESANTPSVKGADDLHLPYPRPQDSCGADDPWPMEWHAEQSQCIIDLPGLGCDEDDNPGLYPRFFSNWSLHPSIVEALTQHLKLPASRSPWQPSNLDRFPDNKKLEYCIDMYFAQFHQMFPFIHQPTFDPAKDLTVTLAIASIGALYTQLSEAVSFSSTLSELNRRLLLFLAEYDRRYVRTEAYLTAQLLQGLHGYYCGNKRLFELSESFRNNLVHHAKCMGLFRYKPDPNMLSEVSQNVEERWKNWIRYEKLRRLGWAVYVDLPTLS</sequence>
<evidence type="ECO:0000256" key="6">
    <source>
        <dbReference type="SAM" id="MobiDB-lite"/>
    </source>
</evidence>
<dbReference type="EMBL" id="PKMI01000014">
    <property type="protein sequence ID" value="RBA18229.1"/>
    <property type="molecule type" value="Genomic_DNA"/>
</dbReference>
<evidence type="ECO:0000313" key="8">
    <source>
        <dbReference type="EMBL" id="RBA18229.1"/>
    </source>
</evidence>
<evidence type="ECO:0000256" key="2">
    <source>
        <dbReference type="ARBA" id="ARBA00022617"/>
    </source>
</evidence>
<protein>
    <recommendedName>
        <fullName evidence="7">Xylanolytic transcriptional activator regulatory domain-containing protein</fullName>
    </recommendedName>
</protein>
<dbReference type="GO" id="GO:0003677">
    <property type="term" value="F:DNA binding"/>
    <property type="evidence" value="ECO:0007669"/>
    <property type="project" value="InterPro"/>
</dbReference>
<dbReference type="GO" id="GO:0008270">
    <property type="term" value="F:zinc ion binding"/>
    <property type="evidence" value="ECO:0007669"/>
    <property type="project" value="InterPro"/>
</dbReference>
<dbReference type="AlphaFoldDB" id="A0A365NBR9"/>
<keyword evidence="3" id="KW-0479">Metal-binding</keyword>
<dbReference type="InterPro" id="IPR050121">
    <property type="entry name" value="Cytochrome_P450_monoxygenase"/>
</dbReference>
<dbReference type="GO" id="GO:0016705">
    <property type="term" value="F:oxidoreductase activity, acting on paired donors, with incorporation or reduction of molecular oxygen"/>
    <property type="evidence" value="ECO:0007669"/>
    <property type="project" value="InterPro"/>
</dbReference>
<evidence type="ECO:0000256" key="5">
    <source>
        <dbReference type="ARBA" id="ARBA00023242"/>
    </source>
</evidence>
<dbReference type="PANTHER" id="PTHR24305">
    <property type="entry name" value="CYTOCHROME P450"/>
    <property type="match status" value="1"/>
</dbReference>
<dbReference type="InterPro" id="IPR001128">
    <property type="entry name" value="Cyt_P450"/>
</dbReference>
<evidence type="ECO:0000313" key="9">
    <source>
        <dbReference type="Proteomes" id="UP000251714"/>
    </source>
</evidence>
<dbReference type="Pfam" id="PF00067">
    <property type="entry name" value="p450"/>
    <property type="match status" value="1"/>
</dbReference>
<evidence type="ECO:0000256" key="1">
    <source>
        <dbReference type="ARBA" id="ARBA00010617"/>
    </source>
</evidence>
<dbReference type="Proteomes" id="UP000251714">
    <property type="component" value="Unassembled WGS sequence"/>
</dbReference>
<dbReference type="SUPFAM" id="SSF48264">
    <property type="entry name" value="Cytochrome P450"/>
    <property type="match status" value="1"/>
</dbReference>
<dbReference type="CDD" id="cd12148">
    <property type="entry name" value="fungal_TF_MHR"/>
    <property type="match status" value="1"/>
</dbReference>
<proteinExistence type="inferred from homology"/>
<dbReference type="GO" id="GO:0004497">
    <property type="term" value="F:monooxygenase activity"/>
    <property type="evidence" value="ECO:0007669"/>
    <property type="project" value="InterPro"/>
</dbReference>
<evidence type="ECO:0000256" key="4">
    <source>
        <dbReference type="ARBA" id="ARBA00023004"/>
    </source>
</evidence>
<name>A0A365NBR9_GIBIN</name>
<comment type="similarity">
    <text evidence="1">Belongs to the cytochrome P450 family.</text>
</comment>
<gene>
    <name evidence="8" type="ORF">FPRO05_10524</name>
</gene>
<evidence type="ECO:0000256" key="3">
    <source>
        <dbReference type="ARBA" id="ARBA00022723"/>
    </source>
</evidence>
<feature type="region of interest" description="Disordered" evidence="6">
    <location>
        <begin position="567"/>
        <end position="609"/>
    </location>
</feature>
<evidence type="ECO:0000259" key="7">
    <source>
        <dbReference type="Pfam" id="PF04082"/>
    </source>
</evidence>
<organism evidence="8 9">
    <name type="scientific">Gibberella intermedia</name>
    <name type="common">Bulb rot disease fungus</name>
    <name type="synonym">Fusarium proliferatum</name>
    <dbReference type="NCBI Taxonomy" id="948311"/>
    <lineage>
        <taxon>Eukaryota</taxon>
        <taxon>Fungi</taxon>
        <taxon>Dikarya</taxon>
        <taxon>Ascomycota</taxon>
        <taxon>Pezizomycotina</taxon>
        <taxon>Sordariomycetes</taxon>
        <taxon>Hypocreomycetidae</taxon>
        <taxon>Hypocreales</taxon>
        <taxon>Nectriaceae</taxon>
        <taxon>Fusarium</taxon>
        <taxon>Fusarium fujikuroi species complex</taxon>
    </lineage>
</organism>
<comment type="caution">
    <text evidence="8">The sequence shown here is derived from an EMBL/GenBank/DDBJ whole genome shotgun (WGS) entry which is preliminary data.</text>
</comment>
<dbReference type="GO" id="GO:0005506">
    <property type="term" value="F:iron ion binding"/>
    <property type="evidence" value="ECO:0007669"/>
    <property type="project" value="InterPro"/>
</dbReference>
<accession>A0A365NBR9</accession>